<protein>
    <recommendedName>
        <fullName evidence="4">Secreted protein</fullName>
    </recommendedName>
</protein>
<organism evidence="2 3">
    <name type="scientific">Cellulomonas edaphi</name>
    <dbReference type="NCBI Taxonomy" id="3053468"/>
    <lineage>
        <taxon>Bacteria</taxon>
        <taxon>Bacillati</taxon>
        <taxon>Actinomycetota</taxon>
        <taxon>Actinomycetes</taxon>
        <taxon>Micrococcales</taxon>
        <taxon>Cellulomonadaceae</taxon>
        <taxon>Cellulomonas</taxon>
    </lineage>
</organism>
<evidence type="ECO:0008006" key="4">
    <source>
        <dbReference type="Google" id="ProtNLM"/>
    </source>
</evidence>
<dbReference type="EMBL" id="JAUCGR010000001">
    <property type="protein sequence ID" value="MDM7830497.1"/>
    <property type="molecule type" value="Genomic_DNA"/>
</dbReference>
<feature type="chain" id="PRO_5045526841" description="Secreted protein" evidence="1">
    <location>
        <begin position="31"/>
        <end position="180"/>
    </location>
</feature>
<proteinExistence type="predicted"/>
<keyword evidence="3" id="KW-1185">Reference proteome</keyword>
<reference evidence="2 3" key="1">
    <citation type="submission" date="2023-06" db="EMBL/GenBank/DDBJ databases">
        <title>Cellulomonas sp. MW9 Whole genome sequence.</title>
        <authorList>
            <person name="Park S."/>
        </authorList>
    </citation>
    <scope>NUCLEOTIDE SEQUENCE [LARGE SCALE GENOMIC DNA]</scope>
    <source>
        <strain evidence="2 3">MW9</strain>
    </source>
</reference>
<dbReference type="RefSeq" id="WP_289445506.1">
    <property type="nucleotide sequence ID" value="NZ_JAUCGR010000001.1"/>
</dbReference>
<name>A0ABT7S621_9CELL</name>
<keyword evidence="1" id="KW-0732">Signal</keyword>
<dbReference type="PROSITE" id="PS51318">
    <property type="entry name" value="TAT"/>
    <property type="match status" value="1"/>
</dbReference>
<comment type="caution">
    <text evidence="2">The sequence shown here is derived from an EMBL/GenBank/DDBJ whole genome shotgun (WGS) entry which is preliminary data.</text>
</comment>
<evidence type="ECO:0000313" key="2">
    <source>
        <dbReference type="EMBL" id="MDM7830497.1"/>
    </source>
</evidence>
<evidence type="ECO:0000256" key="1">
    <source>
        <dbReference type="SAM" id="SignalP"/>
    </source>
</evidence>
<gene>
    <name evidence="2" type="ORF">QRT05_04070</name>
</gene>
<dbReference type="InterPro" id="IPR006311">
    <property type="entry name" value="TAT_signal"/>
</dbReference>
<sequence length="180" mass="18268">MSRISRAGRRRAVGLSALAVALVGVLAALAGVGPTSAAWTDPAYVTATASTGTWQGPLTCTVRNASGSLDASKPCTVTSVSAQFWGSPGSGQGSLTADFSAPGIAVNQYVAFDLTVPSASKPAWWDWSTSSVTSVNNNATITSACDALPQITGREGSNLGATPNVYITLSDRRAAGRLCS</sequence>
<evidence type="ECO:0000313" key="3">
    <source>
        <dbReference type="Proteomes" id="UP001321453"/>
    </source>
</evidence>
<feature type="signal peptide" evidence="1">
    <location>
        <begin position="1"/>
        <end position="30"/>
    </location>
</feature>
<dbReference type="Proteomes" id="UP001321453">
    <property type="component" value="Unassembled WGS sequence"/>
</dbReference>
<accession>A0ABT7S621</accession>